<dbReference type="RefSeq" id="WP_307682818.1">
    <property type="nucleotide sequence ID" value="NZ_JAUSQX010000001.1"/>
</dbReference>
<dbReference type="PANTHER" id="PTHR30363">
    <property type="entry name" value="HTH-TYPE TRANSCRIPTIONAL REGULATOR SRLR-RELATED"/>
    <property type="match status" value="1"/>
</dbReference>
<dbReference type="InterPro" id="IPR036388">
    <property type="entry name" value="WH-like_DNA-bd_sf"/>
</dbReference>
<dbReference type="InterPro" id="IPR036390">
    <property type="entry name" value="WH_DNA-bd_sf"/>
</dbReference>
<keyword evidence="2" id="KW-0804">Transcription</keyword>
<proteinExistence type="predicted"/>
<dbReference type="InterPro" id="IPR037171">
    <property type="entry name" value="NagB/RpiA_transferase-like"/>
</dbReference>
<dbReference type="SMART" id="SM00420">
    <property type="entry name" value="HTH_DEOR"/>
    <property type="match status" value="1"/>
</dbReference>
<dbReference type="SUPFAM" id="SSF100950">
    <property type="entry name" value="NagB/RpiA/CoA transferase-like"/>
    <property type="match status" value="1"/>
</dbReference>
<dbReference type="PRINTS" id="PR00037">
    <property type="entry name" value="HTHLACR"/>
</dbReference>
<dbReference type="SUPFAM" id="SSF46785">
    <property type="entry name" value="Winged helix' DNA-binding domain"/>
    <property type="match status" value="1"/>
</dbReference>
<dbReference type="InterPro" id="IPR001034">
    <property type="entry name" value="DeoR_HTH"/>
</dbReference>
<dbReference type="SMART" id="SM01134">
    <property type="entry name" value="DeoRC"/>
    <property type="match status" value="1"/>
</dbReference>
<evidence type="ECO:0000256" key="1">
    <source>
        <dbReference type="ARBA" id="ARBA00023015"/>
    </source>
</evidence>
<dbReference type="InterPro" id="IPR050313">
    <property type="entry name" value="Carb_Metab_HTH_regulators"/>
</dbReference>
<dbReference type="Gene3D" id="1.10.10.10">
    <property type="entry name" value="Winged helix-like DNA-binding domain superfamily/Winged helix DNA-binding domain"/>
    <property type="match status" value="1"/>
</dbReference>
<feature type="domain" description="HTH deoR-type" evidence="3">
    <location>
        <begin position="9"/>
        <end position="64"/>
    </location>
</feature>
<dbReference type="EMBL" id="JAUSQX010000001">
    <property type="protein sequence ID" value="MDP9806607.1"/>
    <property type="molecule type" value="Genomic_DNA"/>
</dbReference>
<dbReference type="InterPro" id="IPR014036">
    <property type="entry name" value="DeoR-like_C"/>
</dbReference>
<evidence type="ECO:0000256" key="2">
    <source>
        <dbReference type="ARBA" id="ARBA00023163"/>
    </source>
</evidence>
<accession>A0ABT9NHE1</accession>
<dbReference type="Pfam" id="PF08220">
    <property type="entry name" value="HTH_DeoR"/>
    <property type="match status" value="1"/>
</dbReference>
<keyword evidence="5" id="KW-1185">Reference proteome</keyword>
<dbReference type="Pfam" id="PF00455">
    <property type="entry name" value="DeoRC"/>
    <property type="match status" value="1"/>
</dbReference>
<evidence type="ECO:0000259" key="3">
    <source>
        <dbReference type="PROSITE" id="PS51000"/>
    </source>
</evidence>
<sequence length="259" mass="28237">MMMAVKQTQEERQTGIIELIIERGTTRVEELSEHFDVSAMTLYRDLAALEARHIITRNKGAVSLLVSSISETPFEFRLGQEQDAKSTVGKVAAKIVDSYSTIFVDDSTTAYYAIDHIADPGAKAFITNSLAAASKISQGEHKSLTVLGGRHVRQLDAMFGPSASRTVRELAFETGIFGAASIKDGSIFHPYSDAASFKSELIKRVNVPILLATASKLDRVALHRITNVADFTYLVIDDSITEAALSELSIQTNVIVADR</sequence>
<keyword evidence="1" id="KW-0805">Transcription regulation</keyword>
<protein>
    <submittedName>
        <fullName evidence="4">DeoR/GlpR family transcriptional regulator of sugar metabolism</fullName>
    </submittedName>
</protein>
<gene>
    <name evidence="4" type="ORF">J2S70_001189</name>
</gene>
<dbReference type="Proteomes" id="UP001243212">
    <property type="component" value="Unassembled WGS sequence"/>
</dbReference>
<organism evidence="4 5">
    <name type="scientific">Trueperella bonasi</name>
    <dbReference type="NCBI Taxonomy" id="312286"/>
    <lineage>
        <taxon>Bacteria</taxon>
        <taxon>Bacillati</taxon>
        <taxon>Actinomycetota</taxon>
        <taxon>Actinomycetes</taxon>
        <taxon>Actinomycetales</taxon>
        <taxon>Actinomycetaceae</taxon>
        <taxon>Trueperella</taxon>
    </lineage>
</organism>
<name>A0ABT9NHE1_9ACTO</name>
<evidence type="ECO:0000313" key="5">
    <source>
        <dbReference type="Proteomes" id="UP001243212"/>
    </source>
</evidence>
<evidence type="ECO:0000313" key="4">
    <source>
        <dbReference type="EMBL" id="MDP9806607.1"/>
    </source>
</evidence>
<reference evidence="4 5" key="1">
    <citation type="submission" date="2023-07" db="EMBL/GenBank/DDBJ databases">
        <title>Sequencing the genomes of 1000 actinobacteria strains.</title>
        <authorList>
            <person name="Klenk H.-P."/>
        </authorList>
    </citation>
    <scope>NUCLEOTIDE SEQUENCE [LARGE SCALE GENOMIC DNA]</scope>
    <source>
        <strain evidence="4 5">DSM 17163</strain>
    </source>
</reference>
<dbReference type="PANTHER" id="PTHR30363:SF44">
    <property type="entry name" value="AGA OPERON TRANSCRIPTIONAL REPRESSOR-RELATED"/>
    <property type="match status" value="1"/>
</dbReference>
<dbReference type="PROSITE" id="PS51000">
    <property type="entry name" value="HTH_DEOR_2"/>
    <property type="match status" value="1"/>
</dbReference>
<comment type="caution">
    <text evidence="4">The sequence shown here is derived from an EMBL/GenBank/DDBJ whole genome shotgun (WGS) entry which is preliminary data.</text>
</comment>